<dbReference type="AlphaFoldDB" id="A0AA39JG73"/>
<organism evidence="1 2">
    <name type="scientific">Armillaria borealis</name>
    <dbReference type="NCBI Taxonomy" id="47425"/>
    <lineage>
        <taxon>Eukaryota</taxon>
        <taxon>Fungi</taxon>
        <taxon>Dikarya</taxon>
        <taxon>Basidiomycota</taxon>
        <taxon>Agaricomycotina</taxon>
        <taxon>Agaricomycetes</taxon>
        <taxon>Agaricomycetidae</taxon>
        <taxon>Agaricales</taxon>
        <taxon>Marasmiineae</taxon>
        <taxon>Physalacriaceae</taxon>
        <taxon>Armillaria</taxon>
    </lineage>
</organism>
<gene>
    <name evidence="1" type="ORF">EV421DRAFT_1904373</name>
</gene>
<proteinExistence type="predicted"/>
<dbReference type="EMBL" id="JAUEPT010000027">
    <property type="protein sequence ID" value="KAK0442210.1"/>
    <property type="molecule type" value="Genomic_DNA"/>
</dbReference>
<name>A0AA39JG73_9AGAR</name>
<sequence length="557" mass="63097">MDLTDEDYILASLEPFDVSVYQDILDLVAYAEYGLSLSDIVAAYDDGSHPYFHYQSSLLSLLSTNEGGRLHSSMLDFIQLFELRHPWAITTSYPVPRSRSFHVDIISPHQPGDILLEILDLIFAVTSHATLLVARCVSQDWCFASSRYTHSKIVFRMRAHWQNEFDTPEKRWEAEAYAFVSELLLLHGARWSRFAFWVRGVAYHNWPCFMAPSFYLVLPHIQTVTVCCTHSSIRHFPVIRYPYILLQAVTTVNLERCSLRGHCVETLLSMCKDIRSLTLCSVHYGHIMPPRPLTTTGLRFWRSERGITNILKGLILSVTPPSLRRLVIDFPDKVGPVLSSMVDERGTPPLLLQLFPLSSEGLSIEPFLLSSEVYPYRLRMTVLEELDARFSPNVAYMFPSIAQWAGSNLTTMRLSFPLARQPRDVHTFSLSGFPNLTRLRVEVNVVDLRSILIRCSSWSSGCRSDPCSEFDLVVSHRANRLASLRAAFSVPSVLQVLAATNTNLGHEFRGIFRVTLSLEGRFPDDDLSAVAVVSVLEKLKTCPLALAKVDDLHLIFI</sequence>
<protein>
    <submittedName>
        <fullName evidence="1">Uncharacterized protein</fullName>
    </submittedName>
</protein>
<comment type="caution">
    <text evidence="1">The sequence shown here is derived from an EMBL/GenBank/DDBJ whole genome shotgun (WGS) entry which is preliminary data.</text>
</comment>
<dbReference type="SUPFAM" id="SSF52047">
    <property type="entry name" value="RNI-like"/>
    <property type="match status" value="1"/>
</dbReference>
<accession>A0AA39JG73</accession>
<evidence type="ECO:0000313" key="2">
    <source>
        <dbReference type="Proteomes" id="UP001175226"/>
    </source>
</evidence>
<evidence type="ECO:0000313" key="1">
    <source>
        <dbReference type="EMBL" id="KAK0442210.1"/>
    </source>
</evidence>
<dbReference type="Proteomes" id="UP001175226">
    <property type="component" value="Unassembled WGS sequence"/>
</dbReference>
<reference evidence="1" key="1">
    <citation type="submission" date="2023-06" db="EMBL/GenBank/DDBJ databases">
        <authorList>
            <consortium name="Lawrence Berkeley National Laboratory"/>
            <person name="Ahrendt S."/>
            <person name="Sahu N."/>
            <person name="Indic B."/>
            <person name="Wong-Bajracharya J."/>
            <person name="Merenyi Z."/>
            <person name="Ke H.-M."/>
            <person name="Monk M."/>
            <person name="Kocsube S."/>
            <person name="Drula E."/>
            <person name="Lipzen A."/>
            <person name="Balint B."/>
            <person name="Henrissat B."/>
            <person name="Andreopoulos B."/>
            <person name="Martin F.M."/>
            <person name="Harder C.B."/>
            <person name="Rigling D."/>
            <person name="Ford K.L."/>
            <person name="Foster G.D."/>
            <person name="Pangilinan J."/>
            <person name="Papanicolaou A."/>
            <person name="Barry K."/>
            <person name="LaButti K."/>
            <person name="Viragh M."/>
            <person name="Koriabine M."/>
            <person name="Yan M."/>
            <person name="Riley R."/>
            <person name="Champramary S."/>
            <person name="Plett K.L."/>
            <person name="Tsai I.J."/>
            <person name="Slot J."/>
            <person name="Sipos G."/>
            <person name="Plett J."/>
            <person name="Nagy L.G."/>
            <person name="Grigoriev I.V."/>
        </authorList>
    </citation>
    <scope>NUCLEOTIDE SEQUENCE</scope>
    <source>
        <strain evidence="1">FPL87.14</strain>
    </source>
</reference>
<keyword evidence="2" id="KW-1185">Reference proteome</keyword>